<organism evidence="2 3">
    <name type="scientific">Linum trigynum</name>
    <dbReference type="NCBI Taxonomy" id="586398"/>
    <lineage>
        <taxon>Eukaryota</taxon>
        <taxon>Viridiplantae</taxon>
        <taxon>Streptophyta</taxon>
        <taxon>Embryophyta</taxon>
        <taxon>Tracheophyta</taxon>
        <taxon>Spermatophyta</taxon>
        <taxon>Magnoliopsida</taxon>
        <taxon>eudicotyledons</taxon>
        <taxon>Gunneridae</taxon>
        <taxon>Pentapetalae</taxon>
        <taxon>rosids</taxon>
        <taxon>fabids</taxon>
        <taxon>Malpighiales</taxon>
        <taxon>Linaceae</taxon>
        <taxon>Linum</taxon>
    </lineage>
</organism>
<dbReference type="EMBL" id="OZ034816">
    <property type="protein sequence ID" value="CAL1378988.1"/>
    <property type="molecule type" value="Genomic_DNA"/>
</dbReference>
<feature type="region of interest" description="Disordered" evidence="1">
    <location>
        <begin position="37"/>
        <end position="64"/>
    </location>
</feature>
<gene>
    <name evidence="2" type="ORF">LTRI10_LOCUS20535</name>
</gene>
<evidence type="ECO:0000256" key="1">
    <source>
        <dbReference type="SAM" id="MobiDB-lite"/>
    </source>
</evidence>
<sequence>MSTTGRFRSNATSMLRLSREALRRLEILTTEIHVRRESRRQRFRPSGDSSEHTSNPSDRDESSPPIDLKLVAYLEVFSTSGMCVSSFKFPIDDSVGGIVHRKSGGS</sequence>
<keyword evidence="3" id="KW-1185">Reference proteome</keyword>
<name>A0AAV2DZN7_9ROSI</name>
<dbReference type="Proteomes" id="UP001497516">
    <property type="component" value="Chromosome 3"/>
</dbReference>
<dbReference type="AlphaFoldDB" id="A0AAV2DZN7"/>
<proteinExistence type="predicted"/>
<evidence type="ECO:0000313" key="2">
    <source>
        <dbReference type="EMBL" id="CAL1378988.1"/>
    </source>
</evidence>
<reference evidence="2 3" key="1">
    <citation type="submission" date="2024-04" db="EMBL/GenBank/DDBJ databases">
        <authorList>
            <person name="Fracassetti M."/>
        </authorList>
    </citation>
    <scope>NUCLEOTIDE SEQUENCE [LARGE SCALE GENOMIC DNA]</scope>
</reference>
<accession>A0AAV2DZN7</accession>
<evidence type="ECO:0000313" key="3">
    <source>
        <dbReference type="Proteomes" id="UP001497516"/>
    </source>
</evidence>
<protein>
    <submittedName>
        <fullName evidence="2">Uncharacterized protein</fullName>
    </submittedName>
</protein>